<evidence type="ECO:0000256" key="2">
    <source>
        <dbReference type="SAM" id="SignalP"/>
    </source>
</evidence>
<sequence length="270" mass="30035">MKRLSRHFLIISCFALLTSTGMLGSVKEVFAQESSGPHANPGGEAKTPKTKILEAGAKLLQSDSPLKPFSIYLVGFHPMKDSPEDQMEAHHYCHQVNEDFAQCTLFDGNTEDANLNGIEFIISEKLFNTLPEGEKKYWHPHNGEILSGQLVAPNIPGIAEKELMKGKMNSYGKTWHVWNTGYEGKLGDALPLGQPMLGWSFNHEGEAAPGLIEKRDKNMKIDSEEKRRQRADLKQLAKPQSGVDDLKGQFARPTKDIPGVIDNKAQEKIQ</sequence>
<evidence type="ECO:0008006" key="5">
    <source>
        <dbReference type="Google" id="ProtNLM"/>
    </source>
</evidence>
<proteinExistence type="predicted"/>
<dbReference type="Pfam" id="PF06884">
    <property type="entry name" value="DUF1264"/>
    <property type="match status" value="1"/>
</dbReference>
<feature type="compositionally biased region" description="Basic and acidic residues" evidence="1">
    <location>
        <begin position="222"/>
        <end position="235"/>
    </location>
</feature>
<evidence type="ECO:0000313" key="4">
    <source>
        <dbReference type="Proteomes" id="UP000183898"/>
    </source>
</evidence>
<dbReference type="PANTHER" id="PTHR31360:SF0">
    <property type="entry name" value="OIL BODY-ASSOCIATED PROTEIN 1B"/>
    <property type="match status" value="1"/>
</dbReference>
<name>A0A1H8AYF6_9PROT</name>
<feature type="region of interest" description="Disordered" evidence="1">
    <location>
        <begin position="222"/>
        <end position="270"/>
    </location>
</feature>
<organism evidence="3 4">
    <name type="scientific">Nitrosospira multiformis</name>
    <dbReference type="NCBI Taxonomy" id="1231"/>
    <lineage>
        <taxon>Bacteria</taxon>
        <taxon>Pseudomonadati</taxon>
        <taxon>Pseudomonadota</taxon>
        <taxon>Betaproteobacteria</taxon>
        <taxon>Nitrosomonadales</taxon>
        <taxon>Nitrosomonadaceae</taxon>
        <taxon>Nitrosospira</taxon>
    </lineage>
</organism>
<dbReference type="AlphaFoldDB" id="A0A1H8AYF6"/>
<dbReference type="EMBL" id="FOCT01000001">
    <property type="protein sequence ID" value="SEM75593.1"/>
    <property type="molecule type" value="Genomic_DNA"/>
</dbReference>
<dbReference type="InterPro" id="IPR010686">
    <property type="entry name" value="OBAP-like"/>
</dbReference>
<feature type="chain" id="PRO_5010242115" description="Outer membrane or secreted lipoprotein" evidence="2">
    <location>
        <begin position="25"/>
        <end position="270"/>
    </location>
</feature>
<reference evidence="3 4" key="1">
    <citation type="submission" date="2016-10" db="EMBL/GenBank/DDBJ databases">
        <authorList>
            <person name="de Groot N.N."/>
        </authorList>
    </citation>
    <scope>NUCLEOTIDE SEQUENCE [LARGE SCALE GENOMIC DNA]</scope>
    <source>
        <strain evidence="3 4">Nl18</strain>
    </source>
</reference>
<evidence type="ECO:0000256" key="1">
    <source>
        <dbReference type="SAM" id="MobiDB-lite"/>
    </source>
</evidence>
<keyword evidence="2" id="KW-0732">Signal</keyword>
<dbReference type="Proteomes" id="UP000183898">
    <property type="component" value="Unassembled WGS sequence"/>
</dbReference>
<gene>
    <name evidence="3" type="ORF">SAMN05216404_10168</name>
</gene>
<accession>A0A1H8AYF6</accession>
<dbReference type="PANTHER" id="PTHR31360">
    <property type="match status" value="1"/>
</dbReference>
<feature type="signal peptide" evidence="2">
    <location>
        <begin position="1"/>
        <end position="24"/>
    </location>
</feature>
<protein>
    <recommendedName>
        <fullName evidence="5">Outer membrane or secreted lipoprotein</fullName>
    </recommendedName>
</protein>
<evidence type="ECO:0000313" key="3">
    <source>
        <dbReference type="EMBL" id="SEM75593.1"/>
    </source>
</evidence>